<gene>
    <name evidence="2" type="ORF">A3B90_00660</name>
</gene>
<dbReference type="EMBL" id="MFPX01000004">
    <property type="protein sequence ID" value="OGH67352.1"/>
    <property type="molecule type" value="Genomic_DNA"/>
</dbReference>
<evidence type="ECO:0000313" key="2">
    <source>
        <dbReference type="EMBL" id="OGH67352.1"/>
    </source>
</evidence>
<dbReference type="AlphaFoldDB" id="A0A1F6M6S0"/>
<feature type="region of interest" description="Disordered" evidence="1">
    <location>
        <begin position="106"/>
        <end position="130"/>
    </location>
</feature>
<name>A0A1F6M6S0_9BACT</name>
<dbReference type="STRING" id="1798676.A3B90_00660"/>
<dbReference type="Proteomes" id="UP000178742">
    <property type="component" value="Unassembled WGS sequence"/>
</dbReference>
<comment type="caution">
    <text evidence="2">The sequence shown here is derived from an EMBL/GenBank/DDBJ whole genome shotgun (WGS) entry which is preliminary data.</text>
</comment>
<evidence type="ECO:0000256" key="1">
    <source>
        <dbReference type="SAM" id="MobiDB-lite"/>
    </source>
</evidence>
<organism evidence="2 3">
    <name type="scientific">Candidatus Magasanikbacteria bacterium RIFCSPHIGHO2_02_FULL_41_13</name>
    <dbReference type="NCBI Taxonomy" id="1798676"/>
    <lineage>
        <taxon>Bacteria</taxon>
        <taxon>Candidatus Magasanikiibacteriota</taxon>
    </lineage>
</organism>
<sequence length="130" mass="14644">MGVIKKTLFLGGLMSAGLVWLTSTKKGKEVRDQILDQSAEIYLDVKKKLEKMDKKYQMSKSMFTKLAKEAVDSYFEKNPLAGTVKDLVLKTVIAQWDHLKDVAEERVGETKRAAKSVLKKKTAPKKKAVK</sequence>
<reference evidence="2 3" key="1">
    <citation type="journal article" date="2016" name="Nat. Commun.">
        <title>Thousands of microbial genomes shed light on interconnected biogeochemical processes in an aquifer system.</title>
        <authorList>
            <person name="Anantharaman K."/>
            <person name="Brown C.T."/>
            <person name="Hug L.A."/>
            <person name="Sharon I."/>
            <person name="Castelle C.J."/>
            <person name="Probst A.J."/>
            <person name="Thomas B.C."/>
            <person name="Singh A."/>
            <person name="Wilkins M.J."/>
            <person name="Karaoz U."/>
            <person name="Brodie E.L."/>
            <person name="Williams K.H."/>
            <person name="Hubbard S.S."/>
            <person name="Banfield J.F."/>
        </authorList>
    </citation>
    <scope>NUCLEOTIDE SEQUENCE [LARGE SCALE GENOMIC DNA]</scope>
</reference>
<proteinExistence type="predicted"/>
<protein>
    <submittedName>
        <fullName evidence="2">Uncharacterized protein</fullName>
    </submittedName>
</protein>
<evidence type="ECO:0000313" key="3">
    <source>
        <dbReference type="Proteomes" id="UP000178742"/>
    </source>
</evidence>
<accession>A0A1F6M6S0</accession>
<feature type="compositionally biased region" description="Basic residues" evidence="1">
    <location>
        <begin position="113"/>
        <end position="130"/>
    </location>
</feature>